<dbReference type="Proteomes" id="UP000278632">
    <property type="component" value="Unassembled WGS sequence"/>
</dbReference>
<dbReference type="InterPro" id="IPR018076">
    <property type="entry name" value="T2SS_GspF_dom"/>
</dbReference>
<keyword evidence="3 6" id="KW-0812">Transmembrane</keyword>
<comment type="caution">
    <text evidence="8">The sequence shown here is derived from an EMBL/GenBank/DDBJ whole genome shotgun (WGS) entry which is preliminary data.</text>
</comment>
<dbReference type="Gene3D" id="1.20.81.30">
    <property type="entry name" value="Type II secretion system (T2SS), domain F"/>
    <property type="match status" value="1"/>
</dbReference>
<feature type="transmembrane region" description="Helical" evidence="6">
    <location>
        <begin position="95"/>
        <end position="115"/>
    </location>
</feature>
<dbReference type="OrthoDB" id="3173358at2"/>
<evidence type="ECO:0000313" key="8">
    <source>
        <dbReference type="EMBL" id="RNL48992.1"/>
    </source>
</evidence>
<name>A0A3N0BKM1_9ACTN</name>
<evidence type="ECO:0000256" key="5">
    <source>
        <dbReference type="ARBA" id="ARBA00023136"/>
    </source>
</evidence>
<proteinExistence type="predicted"/>
<keyword evidence="2" id="KW-1003">Cell membrane</keyword>
<evidence type="ECO:0000256" key="1">
    <source>
        <dbReference type="ARBA" id="ARBA00004651"/>
    </source>
</evidence>
<dbReference type="RefSeq" id="WP_123191074.1">
    <property type="nucleotide sequence ID" value="NZ_QICD01000001.1"/>
</dbReference>
<organism evidence="8 9">
    <name type="scientific">Paraeggerthella hongkongensis</name>
    <dbReference type="NCBI Taxonomy" id="230658"/>
    <lineage>
        <taxon>Bacteria</taxon>
        <taxon>Bacillati</taxon>
        <taxon>Actinomycetota</taxon>
        <taxon>Coriobacteriia</taxon>
        <taxon>Eggerthellales</taxon>
        <taxon>Eggerthellaceae</taxon>
        <taxon>Paraeggerthella</taxon>
    </lineage>
</organism>
<sequence>MEVYGALGGVGALAAFGFGLSAVLAASGRPLAPILGSASVAARERTGRLAWRLRNGVRWARPASRWLLRWPGLDDLAKEAVRVARSRGFSASEESLLSVFVAWAGALAAALSLATSSWACSAAVLACLCAMLAARLRAVRDKRRDALRESVPDALQSMGACFQSGLSLMQTFQQVANESKGPLKELFERAAGRMEAGRGAHEALETLRSRASVPELAFVAVALDVQHQTGGSMRQVLDAARDMVEGELDLKRSLRVQTAQAKLSARVVSVMPFALIAVFSLVSEGFLEPFFESPLGVGLLALALGMQAAGVLAVRRMLAVEVD</sequence>
<evidence type="ECO:0000259" key="7">
    <source>
        <dbReference type="Pfam" id="PF00482"/>
    </source>
</evidence>
<keyword evidence="4 6" id="KW-1133">Transmembrane helix</keyword>
<comment type="subcellular location">
    <subcellularLocation>
        <location evidence="1">Cell membrane</location>
        <topology evidence="1">Multi-pass membrane protein</topology>
    </subcellularLocation>
</comment>
<dbReference type="InterPro" id="IPR042094">
    <property type="entry name" value="T2SS_GspF_sf"/>
</dbReference>
<evidence type="ECO:0000256" key="6">
    <source>
        <dbReference type="SAM" id="Phobius"/>
    </source>
</evidence>
<gene>
    <name evidence="8" type="ORF">DMP08_00585</name>
</gene>
<dbReference type="EMBL" id="QICD01000001">
    <property type="protein sequence ID" value="RNL48992.1"/>
    <property type="molecule type" value="Genomic_DNA"/>
</dbReference>
<keyword evidence="9" id="KW-1185">Reference proteome</keyword>
<evidence type="ECO:0000256" key="3">
    <source>
        <dbReference type="ARBA" id="ARBA00022692"/>
    </source>
</evidence>
<feature type="transmembrane region" description="Helical" evidence="6">
    <location>
        <begin position="263"/>
        <end position="283"/>
    </location>
</feature>
<dbReference type="PANTHER" id="PTHR35007">
    <property type="entry name" value="INTEGRAL MEMBRANE PROTEIN-RELATED"/>
    <property type="match status" value="1"/>
</dbReference>
<keyword evidence="5 6" id="KW-0472">Membrane</keyword>
<dbReference type="GO" id="GO:0005886">
    <property type="term" value="C:plasma membrane"/>
    <property type="evidence" value="ECO:0007669"/>
    <property type="project" value="UniProtKB-SubCell"/>
</dbReference>
<evidence type="ECO:0000256" key="4">
    <source>
        <dbReference type="ARBA" id="ARBA00022989"/>
    </source>
</evidence>
<evidence type="ECO:0000313" key="9">
    <source>
        <dbReference type="Proteomes" id="UP000278632"/>
    </source>
</evidence>
<accession>A0A3N0BKM1</accession>
<feature type="transmembrane region" description="Helical" evidence="6">
    <location>
        <begin position="295"/>
        <end position="314"/>
    </location>
</feature>
<dbReference type="Pfam" id="PF00482">
    <property type="entry name" value="T2SSF"/>
    <property type="match status" value="1"/>
</dbReference>
<reference evidence="9" key="1">
    <citation type="submission" date="2018-05" db="EMBL/GenBank/DDBJ databases">
        <title>Genome Sequencing of selected type strains of the family Eggerthellaceae.</title>
        <authorList>
            <person name="Danylec N."/>
            <person name="Stoll D.A."/>
            <person name="Doetsch A."/>
            <person name="Huch M."/>
        </authorList>
    </citation>
    <scope>NUCLEOTIDE SEQUENCE [LARGE SCALE GENOMIC DNA]</scope>
    <source>
        <strain evidence="9">DSM 16106</strain>
    </source>
</reference>
<feature type="domain" description="Type II secretion system protein GspF" evidence="7">
    <location>
        <begin position="155"/>
        <end position="279"/>
    </location>
</feature>
<dbReference type="AlphaFoldDB" id="A0A3N0BKM1"/>
<protein>
    <submittedName>
        <fullName evidence="8">Type II secretion system protein</fullName>
    </submittedName>
</protein>
<feature type="transmembrane region" description="Helical" evidence="6">
    <location>
        <begin position="121"/>
        <end position="138"/>
    </location>
</feature>
<evidence type="ECO:0000256" key="2">
    <source>
        <dbReference type="ARBA" id="ARBA00022475"/>
    </source>
</evidence>
<feature type="transmembrane region" description="Helical" evidence="6">
    <location>
        <begin position="6"/>
        <end position="26"/>
    </location>
</feature>
<dbReference type="PANTHER" id="PTHR35007:SF1">
    <property type="entry name" value="PILUS ASSEMBLY PROTEIN"/>
    <property type="match status" value="1"/>
</dbReference>